<evidence type="ECO:0000313" key="2">
    <source>
        <dbReference type="EMBL" id="KOE98038.1"/>
    </source>
</evidence>
<organism evidence="2 3">
    <name type="scientific">Stenotrophomonas geniculata N1</name>
    <dbReference type="NCBI Taxonomy" id="1167641"/>
    <lineage>
        <taxon>Bacteria</taxon>
        <taxon>Pseudomonadati</taxon>
        <taxon>Pseudomonadota</taxon>
        <taxon>Gammaproteobacteria</taxon>
        <taxon>Lysobacterales</taxon>
        <taxon>Lysobacteraceae</taxon>
        <taxon>Stenotrophomonas</taxon>
    </lineage>
</organism>
<evidence type="ECO:0008006" key="4">
    <source>
        <dbReference type="Google" id="ProtNLM"/>
    </source>
</evidence>
<sequence>MRKMLIVAALLAAAPLSASADALSYTYVEGGWTQVKVDDNALDDPKVDGGYLRGSVAIAEQVYVFGGWSRTSKTYHYSDGSLKLELNQPELGIGYHMPWTDRLDFTADIAWVRQSAELTDRYDGYSDRYKDHTNLGRATLGIRGKPSRMTEAWAKAGYMDGGNNFKGTWVGTVGGQINFTRTWGLVGEISGYRDVTQYSAGVRASF</sequence>
<evidence type="ECO:0000256" key="1">
    <source>
        <dbReference type="SAM" id="SignalP"/>
    </source>
</evidence>
<dbReference type="OrthoDB" id="6048657at2"/>
<dbReference type="EMBL" id="AJLO02000037">
    <property type="protein sequence ID" value="KOE98038.1"/>
    <property type="molecule type" value="Genomic_DNA"/>
</dbReference>
<protein>
    <recommendedName>
        <fullName evidence="4">Ax21 family protein</fullName>
    </recommendedName>
</protein>
<comment type="caution">
    <text evidence="2">The sequence shown here is derived from an EMBL/GenBank/DDBJ whole genome shotgun (WGS) entry which is preliminary data.</text>
</comment>
<gene>
    <name evidence="2" type="ORF">W7K_16850</name>
</gene>
<feature type="chain" id="PRO_5005579931" description="Ax21 family protein" evidence="1">
    <location>
        <begin position="21"/>
        <end position="206"/>
    </location>
</feature>
<feature type="signal peptide" evidence="1">
    <location>
        <begin position="1"/>
        <end position="20"/>
    </location>
</feature>
<keyword evidence="1" id="KW-0732">Signal</keyword>
<dbReference type="RefSeq" id="WP_010481980.1">
    <property type="nucleotide sequence ID" value="NZ_AJLO02000037.1"/>
</dbReference>
<dbReference type="AlphaFoldDB" id="A0A0L8A6P1"/>
<dbReference type="Proteomes" id="UP000036890">
    <property type="component" value="Unassembled WGS sequence"/>
</dbReference>
<proteinExistence type="predicted"/>
<dbReference type="GeneID" id="86936859"/>
<evidence type="ECO:0000313" key="3">
    <source>
        <dbReference type="Proteomes" id="UP000036890"/>
    </source>
</evidence>
<name>A0A0L8A6P1_9GAMM</name>
<reference evidence="2 3" key="1">
    <citation type="journal article" date="2012" name="J. Bacteriol.">
        <title>Genome sequence of a novel nicotine-degrading strain, Pseudomonas geniculata N1.</title>
        <authorList>
            <person name="Tang H."/>
            <person name="Yu H."/>
            <person name="Tai C."/>
            <person name="Huang K."/>
            <person name="Liu Y."/>
            <person name="Wang L."/>
            <person name="Yao Y."/>
            <person name="Wu G."/>
            <person name="Xu P."/>
        </authorList>
    </citation>
    <scope>NUCLEOTIDE SEQUENCE [LARGE SCALE GENOMIC DNA]</scope>
    <source>
        <strain evidence="2 3">N1</strain>
    </source>
</reference>
<accession>A0A0L8A6P1</accession>